<dbReference type="STRING" id="1391627.SAMN05216464_11370"/>
<dbReference type="Pfam" id="PF13155">
    <property type="entry name" value="Toprim_2"/>
    <property type="match status" value="1"/>
</dbReference>
<dbReference type="OrthoDB" id="8536512at2"/>
<dbReference type="Gene3D" id="3.90.580.10">
    <property type="entry name" value="Zinc finger, CHC2-type domain"/>
    <property type="match status" value="1"/>
</dbReference>
<dbReference type="GO" id="GO:0008270">
    <property type="term" value="F:zinc ion binding"/>
    <property type="evidence" value="ECO:0007669"/>
    <property type="project" value="InterPro"/>
</dbReference>
<reference evidence="1 2" key="1">
    <citation type="submission" date="2016-10" db="EMBL/GenBank/DDBJ databases">
        <authorList>
            <person name="de Groot N.N."/>
        </authorList>
    </citation>
    <scope>NUCLEOTIDE SEQUENCE [LARGE SCALE GENOMIC DNA]</scope>
    <source>
        <strain evidence="1 2">47C3B</strain>
    </source>
</reference>
<evidence type="ECO:0000313" key="1">
    <source>
        <dbReference type="EMBL" id="SDF13317.1"/>
    </source>
</evidence>
<gene>
    <name evidence="1" type="ORF">SAMN05216464_11370</name>
</gene>
<dbReference type="GO" id="GO:0003677">
    <property type="term" value="F:DNA binding"/>
    <property type="evidence" value="ECO:0007669"/>
    <property type="project" value="InterPro"/>
</dbReference>
<dbReference type="Proteomes" id="UP000199072">
    <property type="component" value="Unassembled WGS sequence"/>
</dbReference>
<dbReference type="GO" id="GO:0006260">
    <property type="term" value="P:DNA replication"/>
    <property type="evidence" value="ECO:0007669"/>
    <property type="project" value="InterPro"/>
</dbReference>
<protein>
    <submittedName>
        <fullName evidence="1">Toprim-like</fullName>
    </submittedName>
</protein>
<dbReference type="AlphaFoldDB" id="A0A1G7IKQ9"/>
<dbReference type="RefSeq" id="WP_091153171.1">
    <property type="nucleotide sequence ID" value="NZ_FNAI01000013.1"/>
</dbReference>
<dbReference type="EMBL" id="FNAI01000013">
    <property type="protein sequence ID" value="SDF13317.1"/>
    <property type="molecule type" value="Genomic_DNA"/>
</dbReference>
<keyword evidence="2" id="KW-1185">Reference proteome</keyword>
<sequence length="305" mass="35583">MDLRNGKLSLQQAKELDMVQYLAGLGYHPEKIRKDMDYWYLSPLRIEGEPSFKVNRVKNRWFDFGLGKGGNLIDFGLRYFNCTVRELMDKLNAEPRLVQTIERPVFDPGFIKDREQKITVLGEKPLFSYPLINYLHERHIPRMIADQFCCEVTYEMDGRNYYGIGFKNDAGGYEIRNSYVKQSSSPKDITTIGNSTGEVQVFEGFMDFLSWQTMQLQQPVLNTDFVILNGAAFFEKARPIMERHDTIRLWLDRDATGKEYTKFALSLGKNYCDESQLYSKHKDLNDWLTSSSTVQKSQLRQKIDH</sequence>
<organism evidence="1 2">
    <name type="scientific">Mucilaginibacter pineti</name>
    <dbReference type="NCBI Taxonomy" id="1391627"/>
    <lineage>
        <taxon>Bacteria</taxon>
        <taxon>Pseudomonadati</taxon>
        <taxon>Bacteroidota</taxon>
        <taxon>Sphingobacteriia</taxon>
        <taxon>Sphingobacteriales</taxon>
        <taxon>Sphingobacteriaceae</taxon>
        <taxon>Mucilaginibacter</taxon>
    </lineage>
</organism>
<dbReference type="SUPFAM" id="SSF57783">
    <property type="entry name" value="Zinc beta-ribbon"/>
    <property type="match status" value="1"/>
</dbReference>
<evidence type="ECO:0000313" key="2">
    <source>
        <dbReference type="Proteomes" id="UP000199072"/>
    </source>
</evidence>
<name>A0A1G7IKQ9_9SPHI</name>
<dbReference type="Gene3D" id="3.40.1360.10">
    <property type="match status" value="1"/>
</dbReference>
<dbReference type="InterPro" id="IPR036977">
    <property type="entry name" value="DNA_primase_Znf_CHC2"/>
</dbReference>
<accession>A0A1G7IKQ9</accession>
<proteinExistence type="predicted"/>